<proteinExistence type="predicted"/>
<evidence type="ECO:0000313" key="1">
    <source>
        <dbReference type="EMBL" id="QBK86289.1"/>
    </source>
</evidence>
<reference evidence="1" key="1">
    <citation type="journal article" date="2019" name="MBio">
        <title>Virus Genomes from Deep Sea Sediments Expand the Ocean Megavirome and Support Independent Origins of Viral Gigantism.</title>
        <authorList>
            <person name="Backstrom D."/>
            <person name="Yutin N."/>
            <person name="Jorgensen S.L."/>
            <person name="Dharamshi J."/>
            <person name="Homa F."/>
            <person name="Zaremba-Niedwiedzka K."/>
            <person name="Spang A."/>
            <person name="Wolf Y.I."/>
            <person name="Koonin E.V."/>
            <person name="Ettema T.J."/>
        </authorList>
    </citation>
    <scope>NUCLEOTIDE SEQUENCE</scope>
</reference>
<accession>A0A481YT80</accession>
<organism evidence="1">
    <name type="scientific">Marseillevirus LCMAC102</name>
    <dbReference type="NCBI Taxonomy" id="2506603"/>
    <lineage>
        <taxon>Viruses</taxon>
        <taxon>Varidnaviria</taxon>
        <taxon>Bamfordvirae</taxon>
        <taxon>Nucleocytoviricota</taxon>
        <taxon>Megaviricetes</taxon>
        <taxon>Pimascovirales</taxon>
        <taxon>Pimascovirales incertae sedis</taxon>
        <taxon>Marseilleviridae</taxon>
    </lineage>
</organism>
<evidence type="ECO:0008006" key="2">
    <source>
        <dbReference type="Google" id="ProtNLM"/>
    </source>
</evidence>
<protein>
    <recommendedName>
        <fullName evidence="2">Protein kinase domain-containing protein</fullName>
    </recommendedName>
</protein>
<dbReference type="Gene3D" id="1.10.510.10">
    <property type="entry name" value="Transferase(Phosphotransferase) domain 1"/>
    <property type="match status" value="1"/>
</dbReference>
<dbReference type="SUPFAM" id="SSF56112">
    <property type="entry name" value="Protein kinase-like (PK-like)"/>
    <property type="match status" value="1"/>
</dbReference>
<gene>
    <name evidence="1" type="ORF">LCMAC102_00840</name>
</gene>
<sequence>MNLRKVTQKGCIKTIHIVKSISKNVFLVKRAETLEIMKLVSVDNHPWKNLPSFKKIFPKDKDLLNRIICNYRVMSTTEIGPKFSEQICGNILIIFMEYLPIKATEELMKKYESKIQSLIKDMHNRGAVHGDLHGGNIAFTSKLEPKIIDVDTMFYLDELEDNPLPREWVENNFDLVENMEEFIEYEEEDNWRNIPD</sequence>
<name>A0A481YT80_9VIRU</name>
<dbReference type="InterPro" id="IPR011009">
    <property type="entry name" value="Kinase-like_dom_sf"/>
</dbReference>
<dbReference type="EMBL" id="MK500334">
    <property type="protein sequence ID" value="QBK86289.1"/>
    <property type="molecule type" value="Genomic_DNA"/>
</dbReference>